<dbReference type="OrthoDB" id="6198884at2"/>
<dbReference type="RefSeq" id="WP_014808022.1">
    <property type="nucleotide sequence ID" value="NC_018025.1"/>
</dbReference>
<dbReference type="GO" id="GO:0035438">
    <property type="term" value="F:cyclic-di-GMP binding"/>
    <property type="evidence" value="ECO:0007669"/>
    <property type="project" value="InterPro"/>
</dbReference>
<dbReference type="SUPFAM" id="SSF141371">
    <property type="entry name" value="PilZ domain-like"/>
    <property type="match status" value="1"/>
</dbReference>
<accession>I4BZX2</accession>
<dbReference type="eggNOG" id="COG2197">
    <property type="taxonomic scope" value="Bacteria"/>
</dbReference>
<evidence type="ECO:0000259" key="1">
    <source>
        <dbReference type="Pfam" id="PF07238"/>
    </source>
</evidence>
<dbReference type="HOGENOM" id="CLU_076554_0_0_7"/>
<keyword evidence="3" id="KW-1185">Reference proteome</keyword>
<name>I4BZX2_DESTA</name>
<organism evidence="2 3">
    <name type="scientific">Desulfomonile tiedjei (strain ATCC 49306 / DSM 6799 / DCB-1)</name>
    <dbReference type="NCBI Taxonomy" id="706587"/>
    <lineage>
        <taxon>Bacteria</taxon>
        <taxon>Pseudomonadati</taxon>
        <taxon>Thermodesulfobacteriota</taxon>
        <taxon>Desulfomonilia</taxon>
        <taxon>Desulfomonilales</taxon>
        <taxon>Desulfomonilaceae</taxon>
        <taxon>Desulfomonile</taxon>
    </lineage>
</organism>
<evidence type="ECO:0000313" key="3">
    <source>
        <dbReference type="Proteomes" id="UP000006055"/>
    </source>
</evidence>
<evidence type="ECO:0000313" key="2">
    <source>
        <dbReference type="EMBL" id="AFM22863.1"/>
    </source>
</evidence>
<sequence length="230" mass="25652">MTRDVSQEIMLYIEAGLTDVALSDKFKQSYEELQSTLSELVDGGILEPAPTLPVAPRKRTIKAQNLVADIKSGVSSGELMTMHGLSQNMLRNALKKLIQANKLYPSELSNELCGYLRSSPPERTREQTRFCLDFELHLSLKGSTESCGTILDISEKGLGVKGYTTRVSDVVSFEISHEDFIEIAPFSFEAECRWTKTEADPRDSLSGFRITAISDKDAEELRKLIQLLTL</sequence>
<feature type="domain" description="PilZ" evidence="1">
    <location>
        <begin position="125"/>
        <end position="225"/>
    </location>
</feature>
<proteinExistence type="predicted"/>
<dbReference type="AlphaFoldDB" id="I4BZX2"/>
<protein>
    <recommendedName>
        <fullName evidence="1">PilZ domain-containing protein</fullName>
    </recommendedName>
</protein>
<dbReference type="Pfam" id="PF07238">
    <property type="entry name" value="PilZ"/>
    <property type="match status" value="1"/>
</dbReference>
<dbReference type="InterPro" id="IPR009875">
    <property type="entry name" value="PilZ_domain"/>
</dbReference>
<dbReference type="Gene3D" id="2.40.10.220">
    <property type="entry name" value="predicted glycosyltransferase like domains"/>
    <property type="match status" value="1"/>
</dbReference>
<dbReference type="EMBL" id="CP003360">
    <property type="protein sequence ID" value="AFM22863.1"/>
    <property type="molecule type" value="Genomic_DNA"/>
</dbReference>
<dbReference type="Proteomes" id="UP000006055">
    <property type="component" value="Chromosome"/>
</dbReference>
<dbReference type="KEGG" id="dti:Desti_0115"/>
<reference evidence="3" key="1">
    <citation type="submission" date="2012-06" db="EMBL/GenBank/DDBJ databases">
        <title>Complete sequence of chromosome of Desulfomonile tiedjei DSM 6799.</title>
        <authorList>
            <person name="Lucas S."/>
            <person name="Copeland A."/>
            <person name="Lapidus A."/>
            <person name="Glavina del Rio T."/>
            <person name="Dalin E."/>
            <person name="Tice H."/>
            <person name="Bruce D."/>
            <person name="Goodwin L."/>
            <person name="Pitluck S."/>
            <person name="Peters L."/>
            <person name="Ovchinnikova G."/>
            <person name="Zeytun A."/>
            <person name="Lu M."/>
            <person name="Kyrpides N."/>
            <person name="Mavromatis K."/>
            <person name="Ivanova N."/>
            <person name="Brettin T."/>
            <person name="Detter J.C."/>
            <person name="Han C."/>
            <person name="Larimer F."/>
            <person name="Land M."/>
            <person name="Hauser L."/>
            <person name="Markowitz V."/>
            <person name="Cheng J.-F."/>
            <person name="Hugenholtz P."/>
            <person name="Woyke T."/>
            <person name="Wu D."/>
            <person name="Spring S."/>
            <person name="Schroeder M."/>
            <person name="Brambilla E."/>
            <person name="Klenk H.-P."/>
            <person name="Eisen J.A."/>
        </authorList>
    </citation>
    <scope>NUCLEOTIDE SEQUENCE [LARGE SCALE GENOMIC DNA]</scope>
    <source>
        <strain evidence="3">ATCC 49306 / DSM 6799 / DCB-1</strain>
    </source>
</reference>
<gene>
    <name evidence="2" type="ordered locus">Desti_0115</name>
</gene>